<evidence type="ECO:0000313" key="2">
    <source>
        <dbReference type="EMBL" id="RKD87717.1"/>
    </source>
</evidence>
<comment type="caution">
    <text evidence="2">The sequence shown here is derived from an EMBL/GenBank/DDBJ whole genome shotgun (WGS) entry which is preliminary data.</text>
</comment>
<dbReference type="Proteomes" id="UP000283387">
    <property type="component" value="Unassembled WGS sequence"/>
</dbReference>
<keyword evidence="3" id="KW-1185">Reference proteome</keyword>
<dbReference type="AlphaFoldDB" id="A0A419VWW5"/>
<sequence length="382" mass="44027">MKQKVLALYGNRVFYGHERSNIQVFKTLTEGGTDLHILINKKGIAPQAKEILDKNQISYSQICYPDWADMRKPFTTWKVLKYGRKVIKHNLDFLKVHRQYKPDFVYIANDFMYINLIPSFLLINTKIIYRIGDAPVLTWKPFNFLWRNYIVRRTHKFVCISKYILGKVREAGRVTTPKDVIIYNFPPIRLPSKEIPFEKKGLTFSYLGQIFENKGVALFVESAIEICKKYDHVYFTLAGSLLYANEFSQTLLEKVENSGYGDRITFLGSIENIESFFKNTDVLVTPSLKEEPLGNVIVEAKANRTPSIIFKSGGMPELINHLEDGFICAAKTCEGLNEAIEYYASKPEFIAKHGANAYSSIEKLQIEQQSFFTKWNNVFPSK</sequence>
<dbReference type="Gene3D" id="3.40.50.2000">
    <property type="entry name" value="Glycogen Phosphorylase B"/>
    <property type="match status" value="2"/>
</dbReference>
<proteinExistence type="predicted"/>
<name>A0A419VWW5_9BACT</name>
<dbReference type="EMBL" id="RAPN01000003">
    <property type="protein sequence ID" value="RKD87717.1"/>
    <property type="molecule type" value="Genomic_DNA"/>
</dbReference>
<dbReference type="SUPFAM" id="SSF53756">
    <property type="entry name" value="UDP-Glycosyltransferase/glycogen phosphorylase"/>
    <property type="match status" value="1"/>
</dbReference>
<dbReference type="Pfam" id="PF00534">
    <property type="entry name" value="Glycos_transf_1"/>
    <property type="match status" value="1"/>
</dbReference>
<accession>A0A419VWW5</accession>
<dbReference type="GO" id="GO:0016757">
    <property type="term" value="F:glycosyltransferase activity"/>
    <property type="evidence" value="ECO:0007669"/>
    <property type="project" value="InterPro"/>
</dbReference>
<dbReference type="InterPro" id="IPR001296">
    <property type="entry name" value="Glyco_trans_1"/>
</dbReference>
<dbReference type="PANTHER" id="PTHR12526">
    <property type="entry name" value="GLYCOSYLTRANSFERASE"/>
    <property type="match status" value="1"/>
</dbReference>
<feature type="domain" description="Glycosyl transferase family 1" evidence="1">
    <location>
        <begin position="194"/>
        <end position="358"/>
    </location>
</feature>
<evidence type="ECO:0000259" key="1">
    <source>
        <dbReference type="Pfam" id="PF00534"/>
    </source>
</evidence>
<dbReference type="RefSeq" id="WP_120274745.1">
    <property type="nucleotide sequence ID" value="NZ_RAPN01000003.1"/>
</dbReference>
<dbReference type="OrthoDB" id="9768685at2"/>
<organism evidence="2 3">
    <name type="scientific">Mangrovibacterium diazotrophicum</name>
    <dbReference type="NCBI Taxonomy" id="1261403"/>
    <lineage>
        <taxon>Bacteria</taxon>
        <taxon>Pseudomonadati</taxon>
        <taxon>Bacteroidota</taxon>
        <taxon>Bacteroidia</taxon>
        <taxon>Marinilabiliales</taxon>
        <taxon>Prolixibacteraceae</taxon>
        <taxon>Mangrovibacterium</taxon>
    </lineage>
</organism>
<keyword evidence="2" id="KW-0808">Transferase</keyword>
<gene>
    <name evidence="2" type="ORF">BC643_3724</name>
</gene>
<dbReference type="CDD" id="cd03801">
    <property type="entry name" value="GT4_PimA-like"/>
    <property type="match status" value="1"/>
</dbReference>
<evidence type="ECO:0000313" key="3">
    <source>
        <dbReference type="Proteomes" id="UP000283387"/>
    </source>
</evidence>
<protein>
    <submittedName>
        <fullName evidence="2">Glycosyltransferase involved in cell wall biosynthesis</fullName>
    </submittedName>
</protein>
<reference evidence="2 3" key="1">
    <citation type="submission" date="2018-09" db="EMBL/GenBank/DDBJ databases">
        <title>Genomic Encyclopedia of Archaeal and Bacterial Type Strains, Phase II (KMG-II): from individual species to whole genera.</title>
        <authorList>
            <person name="Goeker M."/>
        </authorList>
    </citation>
    <scope>NUCLEOTIDE SEQUENCE [LARGE SCALE GENOMIC DNA]</scope>
    <source>
        <strain evidence="2 3">DSM 27148</strain>
    </source>
</reference>
<dbReference type="PANTHER" id="PTHR12526:SF638">
    <property type="entry name" value="SPORE COAT PROTEIN SA"/>
    <property type="match status" value="1"/>
</dbReference>